<comment type="caution">
    <text evidence="2">The sequence shown here is derived from an EMBL/GenBank/DDBJ whole genome shotgun (WGS) entry which is preliminary data.</text>
</comment>
<evidence type="ECO:0000256" key="1">
    <source>
        <dbReference type="SAM" id="MobiDB-lite"/>
    </source>
</evidence>
<dbReference type="EMBL" id="OFTH01000042">
    <property type="protein sequence ID" value="SOZ70580.1"/>
    <property type="molecule type" value="Genomic_DNA"/>
</dbReference>
<accession>A0A375E860</accession>
<organism evidence="2">
    <name type="scientific">Cupriavidus taiwanensis</name>
    <dbReference type="NCBI Taxonomy" id="164546"/>
    <lineage>
        <taxon>Bacteria</taxon>
        <taxon>Pseudomonadati</taxon>
        <taxon>Pseudomonadota</taxon>
        <taxon>Betaproteobacteria</taxon>
        <taxon>Burkholderiales</taxon>
        <taxon>Burkholderiaceae</taxon>
        <taxon>Cupriavidus</taxon>
    </lineage>
</organism>
<dbReference type="Proteomes" id="UP000256952">
    <property type="component" value="Chromosome CBM2613_b"/>
</dbReference>
<proteinExistence type="predicted"/>
<gene>
    <name evidence="2" type="ORF">CBM2613_B170019</name>
</gene>
<feature type="region of interest" description="Disordered" evidence="1">
    <location>
        <begin position="22"/>
        <end position="49"/>
    </location>
</feature>
<protein>
    <submittedName>
        <fullName evidence="2">Uncharacterized protein</fullName>
    </submittedName>
</protein>
<reference evidence="2" key="1">
    <citation type="submission" date="2018-01" db="EMBL/GenBank/DDBJ databases">
        <authorList>
            <person name="Clerissi C."/>
        </authorList>
    </citation>
    <scope>NUCLEOTIDE SEQUENCE</scope>
    <source>
        <strain evidence="2">Cupriavidus taiwanensis STM 8556</strain>
    </source>
</reference>
<dbReference type="AlphaFoldDB" id="A0A375E860"/>
<name>A0A375E860_9BURK</name>
<sequence>MIFSQAKAPEMSFVARAASDNHYAKAHQHRRLPCQTKPVRSGVRTPSPT</sequence>
<evidence type="ECO:0000313" key="2">
    <source>
        <dbReference type="EMBL" id="SOZ70580.1"/>
    </source>
</evidence>